<dbReference type="EMBL" id="AP007255">
    <property type="protein sequence ID" value="BAE50149.1"/>
    <property type="molecule type" value="Genomic_DNA"/>
</dbReference>
<name>Q2W7M6_PARM1</name>
<dbReference type="NCBIfam" id="TIGR00254">
    <property type="entry name" value="GGDEF"/>
    <property type="match status" value="1"/>
</dbReference>
<organism evidence="4 5">
    <name type="scientific">Paramagnetospirillum magneticum (strain ATCC 700264 / AMB-1)</name>
    <name type="common">Magnetospirillum magneticum</name>
    <dbReference type="NCBI Taxonomy" id="342108"/>
    <lineage>
        <taxon>Bacteria</taxon>
        <taxon>Pseudomonadati</taxon>
        <taxon>Pseudomonadota</taxon>
        <taxon>Alphaproteobacteria</taxon>
        <taxon>Rhodospirillales</taxon>
        <taxon>Magnetospirillaceae</taxon>
        <taxon>Paramagnetospirillum</taxon>
    </lineage>
</organism>
<dbReference type="Gene3D" id="3.30.450.20">
    <property type="entry name" value="PAS domain"/>
    <property type="match status" value="2"/>
</dbReference>
<dbReference type="Pfam" id="PF00990">
    <property type="entry name" value="GGDEF"/>
    <property type="match status" value="1"/>
</dbReference>
<reference evidence="4 5" key="1">
    <citation type="journal article" date="2005" name="DNA Res.">
        <title>Complete genome sequence of the facultative anaerobic magnetotactic bacterium Magnetospirillum sp. strain AMB-1.</title>
        <authorList>
            <person name="Matsunaga T."/>
            <person name="Okamura Y."/>
            <person name="Fukuda Y."/>
            <person name="Wahyudi A.T."/>
            <person name="Murase Y."/>
            <person name="Takeyama H."/>
        </authorList>
    </citation>
    <scope>NUCLEOTIDE SEQUENCE [LARGE SCALE GENOMIC DNA]</scope>
    <source>
        <strain evidence="5">ATCC 700264 / AMB-1</strain>
    </source>
</reference>
<feature type="domain" description="GGDEF" evidence="3">
    <location>
        <begin position="361"/>
        <end position="496"/>
    </location>
</feature>
<evidence type="ECO:0000313" key="5">
    <source>
        <dbReference type="Proteomes" id="UP000007058"/>
    </source>
</evidence>
<dbReference type="GO" id="GO:1902201">
    <property type="term" value="P:negative regulation of bacterial-type flagellum-dependent cell motility"/>
    <property type="evidence" value="ECO:0007669"/>
    <property type="project" value="TreeGrafter"/>
</dbReference>
<dbReference type="KEGG" id="mag:amb1345"/>
<dbReference type="CDD" id="cd01949">
    <property type="entry name" value="GGDEF"/>
    <property type="match status" value="1"/>
</dbReference>
<dbReference type="HOGENOM" id="CLU_000445_134_2_5"/>
<dbReference type="SMART" id="SM00267">
    <property type="entry name" value="GGDEF"/>
    <property type="match status" value="1"/>
</dbReference>
<dbReference type="GO" id="GO:0043709">
    <property type="term" value="P:cell adhesion involved in single-species biofilm formation"/>
    <property type="evidence" value="ECO:0007669"/>
    <property type="project" value="TreeGrafter"/>
</dbReference>
<accession>Q2W7M6</accession>
<dbReference type="AlphaFoldDB" id="Q2W7M6"/>
<dbReference type="OrthoDB" id="9812260at2"/>
<dbReference type="PANTHER" id="PTHR45138:SF9">
    <property type="entry name" value="DIGUANYLATE CYCLASE DGCM-RELATED"/>
    <property type="match status" value="1"/>
</dbReference>
<dbReference type="SUPFAM" id="SSF55073">
    <property type="entry name" value="Nucleotide cyclase"/>
    <property type="match status" value="1"/>
</dbReference>
<dbReference type="InterPro" id="IPR043128">
    <property type="entry name" value="Rev_trsase/Diguanyl_cyclase"/>
</dbReference>
<dbReference type="InterPro" id="IPR029787">
    <property type="entry name" value="Nucleotide_cyclase"/>
</dbReference>
<dbReference type="InterPro" id="IPR050469">
    <property type="entry name" value="Diguanylate_Cyclase"/>
</dbReference>
<keyword evidence="5" id="KW-1185">Reference proteome</keyword>
<dbReference type="InterPro" id="IPR000160">
    <property type="entry name" value="GGDEF_dom"/>
</dbReference>
<evidence type="ECO:0000256" key="1">
    <source>
        <dbReference type="ARBA" id="ARBA00012528"/>
    </source>
</evidence>
<evidence type="ECO:0000313" key="4">
    <source>
        <dbReference type="EMBL" id="BAE50149.1"/>
    </source>
</evidence>
<dbReference type="GO" id="GO:0005886">
    <property type="term" value="C:plasma membrane"/>
    <property type="evidence" value="ECO:0007669"/>
    <property type="project" value="TreeGrafter"/>
</dbReference>
<evidence type="ECO:0000256" key="2">
    <source>
        <dbReference type="ARBA" id="ARBA00034247"/>
    </source>
</evidence>
<dbReference type="GO" id="GO:0052621">
    <property type="term" value="F:diguanylate cyclase activity"/>
    <property type="evidence" value="ECO:0007669"/>
    <property type="project" value="UniProtKB-EC"/>
</dbReference>
<dbReference type="STRING" id="342108.amb1345"/>
<dbReference type="PANTHER" id="PTHR45138">
    <property type="entry name" value="REGULATORY COMPONENTS OF SENSORY TRANSDUCTION SYSTEM"/>
    <property type="match status" value="1"/>
</dbReference>
<dbReference type="FunFam" id="3.30.70.270:FF:000001">
    <property type="entry name" value="Diguanylate cyclase domain protein"/>
    <property type="match status" value="1"/>
</dbReference>
<dbReference type="Proteomes" id="UP000007058">
    <property type="component" value="Chromosome"/>
</dbReference>
<sequence>MSRKGARSSRRVSQSPAILYSALFAILAGVAAWLGVDLAEGRGRIVAERTVLAVQKSQFMAQWFGTTIISVDYVLRDVIGQTGPEVLRPRLDPERGRQLNGMLAEKTASVPRLTGISIYNSDCVFVAAADTRLLGFRSNQKSCAERPEALTDKTYIQYVPAEKSASRRPVILVSRHLLSADGKLLGGALAAIDLSHAQDWISSFTVEDRDVLAIVDGDGVLLARNPELPAVIGTRTPQPTGQPSFGEQRSSASFVAVSPLDGRERIFGLSKLENIPLILMVGYDLAGILTEWSKRAGQLAAGFLLLVALATLGLRSYLTTVRQREELRRQADTDPLTGVPNRRHLMSVAEHELARTLRYGGALALFMVDIDHFKAINDTWGHPTGDRVIQVLAAAMAASAREQDTAGRLGGEEFAAVLPETDLEGAAIMAERLREAVEAITSALDDQGQPVRFTVSIGVAAIQLGDGSVEDILGRADRALYAAKHGGRNRVEMAATAE</sequence>
<dbReference type="Gene3D" id="3.30.70.270">
    <property type="match status" value="1"/>
</dbReference>
<proteinExistence type="predicted"/>
<protein>
    <recommendedName>
        <fullName evidence="1">diguanylate cyclase</fullName>
        <ecNumber evidence="1">2.7.7.65</ecNumber>
    </recommendedName>
</protein>
<evidence type="ECO:0000259" key="3">
    <source>
        <dbReference type="PROSITE" id="PS50887"/>
    </source>
</evidence>
<gene>
    <name evidence="4" type="ordered locus">amb1345</name>
</gene>
<dbReference type="PROSITE" id="PS50887">
    <property type="entry name" value="GGDEF"/>
    <property type="match status" value="1"/>
</dbReference>
<dbReference type="CDD" id="cd12915">
    <property type="entry name" value="PDC2_DGC_like"/>
    <property type="match status" value="1"/>
</dbReference>
<comment type="catalytic activity">
    <reaction evidence="2">
        <text>2 GTP = 3',3'-c-di-GMP + 2 diphosphate</text>
        <dbReference type="Rhea" id="RHEA:24898"/>
        <dbReference type="ChEBI" id="CHEBI:33019"/>
        <dbReference type="ChEBI" id="CHEBI:37565"/>
        <dbReference type="ChEBI" id="CHEBI:58805"/>
        <dbReference type="EC" id="2.7.7.65"/>
    </reaction>
</comment>
<dbReference type="EC" id="2.7.7.65" evidence="1"/>